<dbReference type="InterPro" id="IPR040338">
    <property type="entry name" value="At1g67623-like"/>
</dbReference>
<proteinExistence type="predicted"/>
<comment type="caution">
    <text evidence="2">The sequence shown here is derived from an EMBL/GenBank/DDBJ whole genome shotgun (WGS) entry which is preliminary data.</text>
</comment>
<evidence type="ECO:0000313" key="3">
    <source>
        <dbReference type="Proteomes" id="UP000288805"/>
    </source>
</evidence>
<protein>
    <submittedName>
        <fullName evidence="2">Putative F-box protein</fullName>
    </submittedName>
</protein>
<dbReference type="PANTHER" id="PTHR33784:SF10">
    <property type="entry name" value="F-BOX PROTEIN"/>
    <property type="match status" value="1"/>
</dbReference>
<gene>
    <name evidence="2" type="primary">VvCHDh000832_3</name>
    <name evidence="2" type="ORF">CK203_077045</name>
</gene>
<sequence length="250" mass="29122">MLNISSTMKFKKTKRNSHGSTIEYLPSDLLIEVLTRVATSSFTDLFNAKLRNFLEASDDKFIMKNISIEKFPAIPWWQVKDEVSSFLKACKESGNPEALYRQGMMEFFSWKKVESGEEYLKRAMEMEHMEASYVYGIILLCKAGESNEEQGMKLLNAVKKSRKLGECRKKTKAFILSMWIRNPIVKCQELMNHHAKTCGRRSNGGIGGKRGWWQWIDDREDNEDKDVEEVNYCEGCMWEDEVSLFCKLFR</sequence>
<dbReference type="PANTHER" id="PTHR33784">
    <property type="entry name" value="OS05G0482100 PROTEIN"/>
    <property type="match status" value="1"/>
</dbReference>
<reference evidence="2 3" key="1">
    <citation type="journal article" date="2018" name="PLoS Genet.">
        <title>Population sequencing reveals clonal diversity and ancestral inbreeding in the grapevine cultivar Chardonnay.</title>
        <authorList>
            <person name="Roach M.J."/>
            <person name="Johnson D.L."/>
            <person name="Bohlmann J."/>
            <person name="van Vuuren H.J."/>
            <person name="Jones S.J."/>
            <person name="Pretorius I.S."/>
            <person name="Schmidt S.A."/>
            <person name="Borneman A.R."/>
        </authorList>
    </citation>
    <scope>NUCLEOTIDE SEQUENCE [LARGE SCALE GENOMIC DNA]</scope>
    <source>
        <strain evidence="3">cv. Chardonnay</strain>
        <tissue evidence="2">Leaf</tissue>
    </source>
</reference>
<evidence type="ECO:0000313" key="2">
    <source>
        <dbReference type="EMBL" id="RVW35359.1"/>
    </source>
</evidence>
<dbReference type="Pfam" id="PF23310">
    <property type="entry name" value="TPR_27"/>
    <property type="match status" value="1"/>
</dbReference>
<dbReference type="EMBL" id="QGNW01001606">
    <property type="protein sequence ID" value="RVW35359.1"/>
    <property type="molecule type" value="Genomic_DNA"/>
</dbReference>
<name>A0A438DIV6_VITVI</name>
<feature type="domain" description="At2g35280-like TPR" evidence="1">
    <location>
        <begin position="70"/>
        <end position="175"/>
    </location>
</feature>
<evidence type="ECO:0000259" key="1">
    <source>
        <dbReference type="Pfam" id="PF23310"/>
    </source>
</evidence>
<accession>A0A438DIV6</accession>
<dbReference type="AlphaFoldDB" id="A0A438DIV6"/>
<dbReference type="InterPro" id="IPR057136">
    <property type="entry name" value="At2g35280_TPR_dom"/>
</dbReference>
<dbReference type="SUPFAM" id="SSF81901">
    <property type="entry name" value="HCP-like"/>
    <property type="match status" value="1"/>
</dbReference>
<dbReference type="Proteomes" id="UP000288805">
    <property type="component" value="Unassembled WGS sequence"/>
</dbReference>
<organism evidence="2 3">
    <name type="scientific">Vitis vinifera</name>
    <name type="common">Grape</name>
    <dbReference type="NCBI Taxonomy" id="29760"/>
    <lineage>
        <taxon>Eukaryota</taxon>
        <taxon>Viridiplantae</taxon>
        <taxon>Streptophyta</taxon>
        <taxon>Embryophyta</taxon>
        <taxon>Tracheophyta</taxon>
        <taxon>Spermatophyta</taxon>
        <taxon>Magnoliopsida</taxon>
        <taxon>eudicotyledons</taxon>
        <taxon>Gunneridae</taxon>
        <taxon>Pentapetalae</taxon>
        <taxon>rosids</taxon>
        <taxon>Vitales</taxon>
        <taxon>Vitaceae</taxon>
        <taxon>Viteae</taxon>
        <taxon>Vitis</taxon>
    </lineage>
</organism>